<dbReference type="Pfam" id="PF00170">
    <property type="entry name" value="bZIP_1"/>
    <property type="match status" value="1"/>
</dbReference>
<reference evidence="3" key="1">
    <citation type="submission" date="2019-06" db="EMBL/GenBank/DDBJ databases">
        <authorList>
            <person name="Gan P."/>
            <person name="Shirasu K."/>
        </authorList>
    </citation>
    <scope>NUCLEOTIDE SEQUENCE [LARGE SCALE GENOMIC DNA]</scope>
    <source>
        <strain evidence="3">CAD2</strain>
    </source>
</reference>
<evidence type="ECO:0000259" key="2">
    <source>
        <dbReference type="Pfam" id="PF00170"/>
    </source>
</evidence>
<dbReference type="OrthoDB" id="4161589at2759"/>
<dbReference type="InterPro" id="IPR004827">
    <property type="entry name" value="bZIP"/>
</dbReference>
<accession>A0A9P5K623</accession>
<dbReference type="EMBL" id="QPMT01000014">
    <property type="protein sequence ID" value="KAF4860099.1"/>
    <property type="molecule type" value="Genomic_DNA"/>
</dbReference>
<dbReference type="Gene3D" id="1.20.5.170">
    <property type="match status" value="1"/>
</dbReference>
<dbReference type="SUPFAM" id="SSF57959">
    <property type="entry name" value="Leucine zipper domain"/>
    <property type="match status" value="1"/>
</dbReference>
<evidence type="ECO:0000256" key="1">
    <source>
        <dbReference type="SAM" id="MobiDB-lite"/>
    </source>
</evidence>
<keyword evidence="4" id="KW-1185">Reference proteome</keyword>
<proteinExistence type="predicted"/>
<feature type="region of interest" description="Disordered" evidence="1">
    <location>
        <begin position="1"/>
        <end position="47"/>
    </location>
</feature>
<sequence length="125" mass="13835">METDSNNGSRGQDGPRSRKRAAASQGKSESAAEKKRTQNRISQQCAREKQSAYIRQMETLVAALKTPNEDATEQTKYDELVKAHLKLAEEKQQVEDVLFRLRQKLLSVGNLATAAAGFKAQQASN</sequence>
<dbReference type="AlphaFoldDB" id="A0A9P5K623"/>
<gene>
    <name evidence="3" type="ORF">CGCSCA2_v005721</name>
</gene>
<evidence type="ECO:0000313" key="3">
    <source>
        <dbReference type="EMBL" id="KAF4860099.1"/>
    </source>
</evidence>
<comment type="caution">
    <text evidence="3">The sequence shown here is derived from an EMBL/GenBank/DDBJ whole genome shotgun (WGS) entry which is preliminary data.</text>
</comment>
<dbReference type="GO" id="GO:0003700">
    <property type="term" value="F:DNA-binding transcription factor activity"/>
    <property type="evidence" value="ECO:0007669"/>
    <property type="project" value="InterPro"/>
</dbReference>
<organism evidence="3 4">
    <name type="scientific">Colletotrichum siamense</name>
    <name type="common">Anthracnose fungus</name>
    <dbReference type="NCBI Taxonomy" id="690259"/>
    <lineage>
        <taxon>Eukaryota</taxon>
        <taxon>Fungi</taxon>
        <taxon>Dikarya</taxon>
        <taxon>Ascomycota</taxon>
        <taxon>Pezizomycotina</taxon>
        <taxon>Sordariomycetes</taxon>
        <taxon>Hypocreomycetidae</taxon>
        <taxon>Glomerellales</taxon>
        <taxon>Glomerellaceae</taxon>
        <taxon>Colletotrichum</taxon>
        <taxon>Colletotrichum gloeosporioides species complex</taxon>
    </lineage>
</organism>
<feature type="domain" description="BZIP" evidence="2">
    <location>
        <begin position="33"/>
        <end position="71"/>
    </location>
</feature>
<dbReference type="InterPro" id="IPR046347">
    <property type="entry name" value="bZIP_sf"/>
</dbReference>
<evidence type="ECO:0000313" key="4">
    <source>
        <dbReference type="Proteomes" id="UP000711996"/>
    </source>
</evidence>
<dbReference type="Proteomes" id="UP000711996">
    <property type="component" value="Unassembled WGS sequence"/>
</dbReference>
<name>A0A9P5K623_COLSI</name>
<feature type="compositionally biased region" description="Polar residues" evidence="1">
    <location>
        <begin position="1"/>
        <end position="10"/>
    </location>
</feature>
<protein>
    <recommendedName>
        <fullName evidence="2">BZIP domain-containing protein</fullName>
    </recommendedName>
</protein>